<dbReference type="PANTHER" id="PTHR42852:SF17">
    <property type="entry name" value="THIOREDOXIN-LIKE PROTEIN HI_1115"/>
    <property type="match status" value="1"/>
</dbReference>
<dbReference type="InterPro" id="IPR013766">
    <property type="entry name" value="Thioredoxin_domain"/>
</dbReference>
<feature type="domain" description="Thioredoxin" evidence="2">
    <location>
        <begin position="53"/>
        <end position="192"/>
    </location>
</feature>
<feature type="signal peptide" evidence="1">
    <location>
        <begin position="1"/>
        <end position="25"/>
    </location>
</feature>
<dbReference type="CDD" id="cd02966">
    <property type="entry name" value="TlpA_like_family"/>
    <property type="match status" value="1"/>
</dbReference>
<sequence length="194" mass="20349">MNRALRLAALALCAVLTGSGCTADAQPPRAEAVAGGAGTLPGPVPADLALRPAPAGAPAAPAAQGTLTDGSPVDLATLWADRPVVLVFFTSWCTLCQQRQDALSQLARDHRDRVVFVGVVGEDEPADVQRYLRTHRVEHPVLRDDDGRIALSYAVREPPAVVLVARGGALLRGWTGGIDATDLDARLRELVLAP</sequence>
<dbReference type="Gene3D" id="3.40.30.10">
    <property type="entry name" value="Glutaredoxin"/>
    <property type="match status" value="1"/>
</dbReference>
<dbReference type="EMBL" id="CP118615">
    <property type="protein sequence ID" value="WDZ82850.1"/>
    <property type="molecule type" value="Genomic_DNA"/>
</dbReference>
<dbReference type="PANTHER" id="PTHR42852">
    <property type="entry name" value="THIOL:DISULFIDE INTERCHANGE PROTEIN DSBE"/>
    <property type="match status" value="1"/>
</dbReference>
<dbReference type="PROSITE" id="PS51352">
    <property type="entry name" value="THIOREDOXIN_2"/>
    <property type="match status" value="1"/>
</dbReference>
<evidence type="ECO:0000259" key="2">
    <source>
        <dbReference type="PROSITE" id="PS51352"/>
    </source>
</evidence>
<feature type="chain" id="PRO_5046566024" evidence="1">
    <location>
        <begin position="26"/>
        <end position="194"/>
    </location>
</feature>
<keyword evidence="4" id="KW-1185">Reference proteome</keyword>
<reference evidence="3 4" key="1">
    <citation type="submission" date="2023-02" db="EMBL/GenBank/DDBJ databases">
        <authorList>
            <person name="Mo P."/>
        </authorList>
    </citation>
    <scope>NUCLEOTIDE SEQUENCE [LARGE SCALE GENOMIC DNA]</scope>
    <source>
        <strain evidence="3 4">HUAS 3</strain>
    </source>
</reference>
<accession>A0ABY7ZIN4</accession>
<dbReference type="InterPro" id="IPR000866">
    <property type="entry name" value="AhpC/TSA"/>
</dbReference>
<dbReference type="RefSeq" id="WP_275029198.1">
    <property type="nucleotide sequence ID" value="NZ_CP118615.1"/>
</dbReference>
<protein>
    <submittedName>
        <fullName evidence="3">TlpA disulfide reductase family protein</fullName>
    </submittedName>
</protein>
<proteinExistence type="predicted"/>
<dbReference type="PROSITE" id="PS51257">
    <property type="entry name" value="PROKAR_LIPOPROTEIN"/>
    <property type="match status" value="1"/>
</dbReference>
<name>A0ABY7ZIN4_9ACTN</name>
<dbReference type="Pfam" id="PF00578">
    <property type="entry name" value="AhpC-TSA"/>
    <property type="match status" value="1"/>
</dbReference>
<organism evidence="3 4">
    <name type="scientific">Micromonospora cathayae</name>
    <dbReference type="NCBI Taxonomy" id="3028804"/>
    <lineage>
        <taxon>Bacteria</taxon>
        <taxon>Bacillati</taxon>
        <taxon>Actinomycetota</taxon>
        <taxon>Actinomycetes</taxon>
        <taxon>Micromonosporales</taxon>
        <taxon>Micromonosporaceae</taxon>
        <taxon>Micromonospora</taxon>
    </lineage>
</organism>
<evidence type="ECO:0000313" key="4">
    <source>
        <dbReference type="Proteomes" id="UP001219605"/>
    </source>
</evidence>
<gene>
    <name evidence="3" type="ORF">PVK37_20515</name>
</gene>
<dbReference type="InterPro" id="IPR050553">
    <property type="entry name" value="Thioredoxin_ResA/DsbE_sf"/>
</dbReference>
<evidence type="ECO:0000313" key="3">
    <source>
        <dbReference type="EMBL" id="WDZ82850.1"/>
    </source>
</evidence>
<dbReference type="InterPro" id="IPR036249">
    <property type="entry name" value="Thioredoxin-like_sf"/>
</dbReference>
<dbReference type="SUPFAM" id="SSF52833">
    <property type="entry name" value="Thioredoxin-like"/>
    <property type="match status" value="1"/>
</dbReference>
<evidence type="ECO:0000256" key="1">
    <source>
        <dbReference type="SAM" id="SignalP"/>
    </source>
</evidence>
<keyword evidence="1" id="KW-0732">Signal</keyword>
<dbReference type="Proteomes" id="UP001219605">
    <property type="component" value="Chromosome"/>
</dbReference>